<dbReference type="AlphaFoldDB" id="Q46Q86"/>
<dbReference type="Pfam" id="PF00196">
    <property type="entry name" value="GerE"/>
    <property type="match status" value="1"/>
</dbReference>
<dbReference type="CDD" id="cd06170">
    <property type="entry name" value="LuxR_C_like"/>
    <property type="match status" value="1"/>
</dbReference>
<dbReference type="PANTHER" id="PTHR43214:SF41">
    <property type="entry name" value="NITRATE_NITRITE RESPONSE REGULATOR PROTEIN NARP"/>
    <property type="match status" value="1"/>
</dbReference>
<keyword evidence="1" id="KW-0805">Transcription regulation</keyword>
<dbReference type="GO" id="GO:0006355">
    <property type="term" value="P:regulation of DNA-templated transcription"/>
    <property type="evidence" value="ECO:0007669"/>
    <property type="project" value="InterPro"/>
</dbReference>
<dbReference type="SUPFAM" id="SSF46894">
    <property type="entry name" value="C-terminal effector domain of the bipartite response regulators"/>
    <property type="match status" value="1"/>
</dbReference>
<organism evidence="5">
    <name type="scientific">Cupriavidus pinatubonensis (strain JMP 134 / LMG 1197)</name>
    <name type="common">Cupriavidus necator (strain JMP 134)</name>
    <dbReference type="NCBI Taxonomy" id="264198"/>
    <lineage>
        <taxon>Bacteria</taxon>
        <taxon>Pseudomonadati</taxon>
        <taxon>Pseudomonadota</taxon>
        <taxon>Betaproteobacteria</taxon>
        <taxon>Burkholderiales</taxon>
        <taxon>Burkholderiaceae</taxon>
        <taxon>Cupriavidus</taxon>
    </lineage>
</organism>
<keyword evidence="2" id="KW-0238">DNA-binding</keyword>
<feature type="domain" description="HTH luxR-type" evidence="4">
    <location>
        <begin position="240"/>
        <end position="305"/>
    </location>
</feature>
<proteinExistence type="predicted"/>
<dbReference type="SMART" id="SM00421">
    <property type="entry name" value="HTH_LUXR"/>
    <property type="match status" value="1"/>
</dbReference>
<protein>
    <submittedName>
        <fullName evidence="5">Regulatory protein, LuxR</fullName>
    </submittedName>
</protein>
<dbReference type="SUPFAM" id="SSF52172">
    <property type="entry name" value="CheY-like"/>
    <property type="match status" value="1"/>
</dbReference>
<dbReference type="InterPro" id="IPR036388">
    <property type="entry name" value="WH-like_DNA-bd_sf"/>
</dbReference>
<dbReference type="STRING" id="264198.Reut_B5353"/>
<dbReference type="PANTHER" id="PTHR43214">
    <property type="entry name" value="TWO-COMPONENT RESPONSE REGULATOR"/>
    <property type="match status" value="1"/>
</dbReference>
<dbReference type="EMBL" id="CP000091">
    <property type="protein sequence ID" value="AAZ64698.1"/>
    <property type="molecule type" value="Genomic_DNA"/>
</dbReference>
<dbReference type="Gene3D" id="1.10.10.10">
    <property type="entry name" value="Winged helix-like DNA-binding domain superfamily/Winged helix DNA-binding domain"/>
    <property type="match status" value="1"/>
</dbReference>
<dbReference type="PROSITE" id="PS50043">
    <property type="entry name" value="HTH_LUXR_2"/>
    <property type="match status" value="1"/>
</dbReference>
<dbReference type="Gene3D" id="3.40.50.2300">
    <property type="match status" value="1"/>
</dbReference>
<dbReference type="InterPro" id="IPR000792">
    <property type="entry name" value="Tscrpt_reg_LuxR_C"/>
</dbReference>
<evidence type="ECO:0000256" key="1">
    <source>
        <dbReference type="ARBA" id="ARBA00023015"/>
    </source>
</evidence>
<gene>
    <name evidence="5" type="ordered locus">Reut_B5353</name>
</gene>
<dbReference type="GO" id="GO:0003677">
    <property type="term" value="F:DNA binding"/>
    <property type="evidence" value="ECO:0007669"/>
    <property type="project" value="UniProtKB-KW"/>
</dbReference>
<accession>Q46Q86</accession>
<dbReference type="InterPro" id="IPR011006">
    <property type="entry name" value="CheY-like_superfamily"/>
</dbReference>
<dbReference type="eggNOG" id="COG2197">
    <property type="taxonomic scope" value="Bacteria"/>
</dbReference>
<evidence type="ECO:0000313" key="5">
    <source>
        <dbReference type="EMBL" id="AAZ64698.1"/>
    </source>
</evidence>
<dbReference type="InterPro" id="IPR016032">
    <property type="entry name" value="Sig_transdc_resp-reg_C-effctor"/>
</dbReference>
<name>Q46Q86_CUPPJ</name>
<evidence type="ECO:0000256" key="3">
    <source>
        <dbReference type="ARBA" id="ARBA00023163"/>
    </source>
</evidence>
<dbReference type="KEGG" id="reu:Reut_B5353"/>
<sequence>MEAASRKIARLFPTASAGRRRVRACRYKKRAAMATILLIEPHPLLRLGLRHLLAQAHIAGDLIDIDPLAPIEPDLWLHDAELLVFGLPSDHGSGCALLAEVCARLQPQRVLVLAESPAAALVAATLPECVRGCMHKHSSAAALDAAVRLVLAGGECFPSRVQLESPCAVIDDEVATQGMLADVVPDDDERHVVALPRAHVVPAAGACVRNESALVAHTASSAAPRMAPAVQAGGQETPAAGAHLLNITERQYEVLALLARGYPIKTVSRVLNISVATAKTHACTLYQRLHVRNKGEAVYVALQRGATLNWAGPPPASPSQAPAGFGMAAA</sequence>
<evidence type="ECO:0000259" key="4">
    <source>
        <dbReference type="PROSITE" id="PS50043"/>
    </source>
</evidence>
<reference evidence="5" key="1">
    <citation type="submission" date="2005-08" db="EMBL/GenBank/DDBJ databases">
        <title>Complete sequence of chromosome 2 of Ralstonia eutropha JMP134.</title>
        <authorList>
            <person name="Copeland A."/>
            <person name="Lucas S."/>
            <person name="Lapidus A."/>
            <person name="Barry K."/>
            <person name="Detter J.C."/>
            <person name="Glavina T."/>
            <person name="Hammon N."/>
            <person name="Israni S."/>
            <person name="Pitluck S."/>
            <person name="Goltsman E."/>
            <person name="Martinez M."/>
            <person name="Schmutz J."/>
            <person name="Larimer F."/>
            <person name="Land M."/>
            <person name="Lykidis A."/>
            <person name="Richardson P."/>
        </authorList>
    </citation>
    <scope>NUCLEOTIDE SEQUENCE [LARGE SCALE GENOMIC DNA]</scope>
    <source>
        <strain evidence="5">JMP134</strain>
    </source>
</reference>
<evidence type="ECO:0000256" key="2">
    <source>
        <dbReference type="ARBA" id="ARBA00023125"/>
    </source>
</evidence>
<dbReference type="PRINTS" id="PR00038">
    <property type="entry name" value="HTHLUXR"/>
</dbReference>
<dbReference type="HOGENOM" id="CLU_000445_90_8_4"/>
<dbReference type="InterPro" id="IPR039420">
    <property type="entry name" value="WalR-like"/>
</dbReference>
<keyword evidence="3" id="KW-0804">Transcription</keyword>